<accession>A0A4R7TEN2</accession>
<sequence length="229" mass="25281">MPEEGGRWPVSVVLRPAAGGVLSQNLDALTREAADLAGPGHWHTGQPGSAHLTVRALEWYRAIVDPEEPAIHRYRAAMERAAAECGPARIEVVGLTLTDRTVMAAAVALDDQVDLFLDRLAEELGTDAWLELPYGRRDIWYVNLIHFTTDIAEPAALIDWIAAHREHSLGAETIAAAELVRFHHAAHSERPYMRPELLARTPFSSSPGRPGPPRQQVHSTYDETEPERA</sequence>
<comment type="caution">
    <text evidence="2">The sequence shown here is derived from an EMBL/GenBank/DDBJ whole genome shotgun (WGS) entry which is preliminary data.</text>
</comment>
<reference evidence="2 3" key="1">
    <citation type="submission" date="2019-03" db="EMBL/GenBank/DDBJ databases">
        <title>Genomic Encyclopedia of Type Strains, Phase III (KMG-III): the genomes of soil and plant-associated and newly described type strains.</title>
        <authorList>
            <person name="Whitman W."/>
        </authorList>
    </citation>
    <scope>NUCLEOTIDE SEQUENCE [LARGE SCALE GENOMIC DNA]</scope>
    <source>
        <strain evidence="2 3">VKM Ac-2575</strain>
    </source>
</reference>
<dbReference type="AlphaFoldDB" id="A0A4R7TEN2"/>
<name>A0A4R7TEN2_9ACTN</name>
<keyword evidence="3" id="KW-1185">Reference proteome</keyword>
<dbReference type="Proteomes" id="UP000295151">
    <property type="component" value="Unassembled WGS sequence"/>
</dbReference>
<protein>
    <recommendedName>
        <fullName evidence="4">2'-5' RNA ligase superfamily protein</fullName>
    </recommendedName>
</protein>
<dbReference type="EMBL" id="SOCE01000001">
    <property type="protein sequence ID" value="TDU90672.1"/>
    <property type="molecule type" value="Genomic_DNA"/>
</dbReference>
<evidence type="ECO:0000313" key="3">
    <source>
        <dbReference type="Proteomes" id="UP000295151"/>
    </source>
</evidence>
<feature type="region of interest" description="Disordered" evidence="1">
    <location>
        <begin position="195"/>
        <end position="229"/>
    </location>
</feature>
<evidence type="ECO:0000256" key="1">
    <source>
        <dbReference type="SAM" id="MobiDB-lite"/>
    </source>
</evidence>
<proteinExistence type="predicted"/>
<gene>
    <name evidence="2" type="ORF">EV138_4264</name>
</gene>
<evidence type="ECO:0008006" key="4">
    <source>
        <dbReference type="Google" id="ProtNLM"/>
    </source>
</evidence>
<evidence type="ECO:0000313" key="2">
    <source>
        <dbReference type="EMBL" id="TDU90672.1"/>
    </source>
</evidence>
<organism evidence="2 3">
    <name type="scientific">Kribbella voronezhensis</name>
    <dbReference type="NCBI Taxonomy" id="2512212"/>
    <lineage>
        <taxon>Bacteria</taxon>
        <taxon>Bacillati</taxon>
        <taxon>Actinomycetota</taxon>
        <taxon>Actinomycetes</taxon>
        <taxon>Propionibacteriales</taxon>
        <taxon>Kribbellaceae</taxon>
        <taxon>Kribbella</taxon>
    </lineage>
</organism>